<dbReference type="AlphaFoldDB" id="A0A8H7A6W7"/>
<dbReference type="OrthoDB" id="10252171at2759"/>
<comment type="caution">
    <text evidence="2">The sequence shown here is derived from an EMBL/GenBank/DDBJ whole genome shotgun (WGS) entry which is preliminary data.</text>
</comment>
<proteinExistence type="predicted"/>
<organism evidence="2 3">
    <name type="scientific">Endocarpon pusillum</name>
    <dbReference type="NCBI Taxonomy" id="364733"/>
    <lineage>
        <taxon>Eukaryota</taxon>
        <taxon>Fungi</taxon>
        <taxon>Dikarya</taxon>
        <taxon>Ascomycota</taxon>
        <taxon>Pezizomycotina</taxon>
        <taxon>Eurotiomycetes</taxon>
        <taxon>Chaetothyriomycetidae</taxon>
        <taxon>Verrucariales</taxon>
        <taxon>Verrucariaceae</taxon>
        <taxon>Endocarpon</taxon>
    </lineage>
</organism>
<name>A0A8H7A6W7_9EURO</name>
<feature type="region of interest" description="Disordered" evidence="1">
    <location>
        <begin position="1"/>
        <end position="21"/>
    </location>
</feature>
<accession>A0A8H7A6W7</accession>
<dbReference type="Proteomes" id="UP000606974">
    <property type="component" value="Unassembled WGS sequence"/>
</dbReference>
<reference evidence="2" key="1">
    <citation type="submission" date="2020-02" db="EMBL/GenBank/DDBJ databases">
        <authorList>
            <person name="Palmer J.M."/>
        </authorList>
    </citation>
    <scope>NUCLEOTIDE SEQUENCE</scope>
    <source>
        <strain evidence="2">EPUS1.4</strain>
        <tissue evidence="2">Thallus</tissue>
    </source>
</reference>
<evidence type="ECO:0000256" key="1">
    <source>
        <dbReference type="SAM" id="MobiDB-lite"/>
    </source>
</evidence>
<keyword evidence="3" id="KW-1185">Reference proteome</keyword>
<dbReference type="EMBL" id="JAACFV010000283">
    <property type="protein sequence ID" value="KAF7502262.1"/>
    <property type="molecule type" value="Genomic_DNA"/>
</dbReference>
<gene>
    <name evidence="2" type="ORF">GJ744_006284</name>
</gene>
<evidence type="ECO:0000313" key="3">
    <source>
        <dbReference type="Proteomes" id="UP000606974"/>
    </source>
</evidence>
<protein>
    <submittedName>
        <fullName evidence="2">Uncharacterized protein</fullName>
    </submittedName>
</protein>
<evidence type="ECO:0000313" key="2">
    <source>
        <dbReference type="EMBL" id="KAF7502262.1"/>
    </source>
</evidence>
<sequence length="105" mass="11848">MRSSALCSLPAGADSRPRWSSETMVPDPLLDLRLTDQYPKTRRGASWYHFAFTFDKDNCLIVRDLDSSVGTRVIITLRTANEGVESTGALVGPAWYRERRQLSRS</sequence>